<dbReference type="InterPro" id="IPR049172">
    <property type="entry name" value="DUF6857_pln"/>
</dbReference>
<dbReference type="PANTHER" id="PTHR31928:SF30">
    <property type="entry name" value="DUF936 DOMAIN-CONTAINING PROTEIN"/>
    <property type="match status" value="1"/>
</dbReference>
<reference evidence="4" key="2">
    <citation type="journal article" date="2017" name="Nat. Plants">
        <title>The Aegilops tauschii genome reveals multiple impacts of transposons.</title>
        <authorList>
            <person name="Zhao G."/>
            <person name="Zou C."/>
            <person name="Li K."/>
            <person name="Wang K."/>
            <person name="Li T."/>
            <person name="Gao L."/>
            <person name="Zhang X."/>
            <person name="Wang H."/>
            <person name="Yang Z."/>
            <person name="Liu X."/>
            <person name="Jiang W."/>
            <person name="Mao L."/>
            <person name="Kong X."/>
            <person name="Jiao Y."/>
            <person name="Jia J."/>
        </authorList>
    </citation>
    <scope>NUCLEOTIDE SEQUENCE [LARGE SCALE GENOMIC DNA]</scope>
    <source>
        <strain evidence="4">cv. AL8/78</strain>
    </source>
</reference>
<reference evidence="3" key="5">
    <citation type="journal article" date="2021" name="G3 (Bethesda)">
        <title>Aegilops tauschii genome assembly Aet v5.0 features greater sequence contiguity and improved annotation.</title>
        <authorList>
            <person name="Wang L."/>
            <person name="Zhu T."/>
            <person name="Rodriguez J.C."/>
            <person name="Deal K.R."/>
            <person name="Dubcovsky J."/>
            <person name="McGuire P.E."/>
            <person name="Lux T."/>
            <person name="Spannagl M."/>
            <person name="Mayer K.F.X."/>
            <person name="Baldrich P."/>
            <person name="Meyers B.C."/>
            <person name="Huo N."/>
            <person name="Gu Y.Q."/>
            <person name="Zhou H."/>
            <person name="Devos K.M."/>
            <person name="Bennetzen J.L."/>
            <person name="Unver T."/>
            <person name="Budak H."/>
            <person name="Gulick P.J."/>
            <person name="Galiba G."/>
            <person name="Kalapos B."/>
            <person name="Nelson D.R."/>
            <person name="Li P."/>
            <person name="You F.M."/>
            <person name="Luo M.C."/>
            <person name="Dvorak J."/>
        </authorList>
    </citation>
    <scope>NUCLEOTIDE SEQUENCE [LARGE SCALE GENOMIC DNA]</scope>
    <source>
        <strain evidence="3">cv. AL8/78</strain>
    </source>
</reference>
<evidence type="ECO:0000259" key="2">
    <source>
        <dbReference type="Pfam" id="PF21647"/>
    </source>
</evidence>
<reference evidence="3" key="4">
    <citation type="submission" date="2019-03" db="UniProtKB">
        <authorList>
            <consortium name="EnsemblPlants"/>
        </authorList>
    </citation>
    <scope>IDENTIFICATION</scope>
</reference>
<feature type="domain" description="DUF6857" evidence="2">
    <location>
        <begin position="3"/>
        <end position="46"/>
    </location>
</feature>
<sequence>KISYAEVSSTAEEQNPQPTVEQFLALHSSLSRATVITDTLTKSASLSPAAKSRMSPAKGKPRTGPGATAAAVTPAPPEWERGVGAEERGQLARRLGEESRGWFLGFVERFLDADVSAAAPWDRERAARMLPQLKRVNDWLGEIGTRGEAPPPPPPPQDGDEVAAAAAASANGCGVPEETIERLRKKIYEFLLTNVDSAAAVLGGAAAPPAPAPV</sequence>
<dbReference type="EnsemblPlants" id="AET5Gv20705100.5">
    <property type="protein sequence ID" value="AET5Gv20705100.5"/>
    <property type="gene ID" value="AET5Gv20705100"/>
</dbReference>
<feature type="domain" description="DUF6857" evidence="2">
    <location>
        <begin position="47"/>
        <end position="201"/>
    </location>
</feature>
<organism evidence="3 4">
    <name type="scientific">Aegilops tauschii subsp. strangulata</name>
    <name type="common">Goatgrass</name>
    <dbReference type="NCBI Taxonomy" id="200361"/>
    <lineage>
        <taxon>Eukaryota</taxon>
        <taxon>Viridiplantae</taxon>
        <taxon>Streptophyta</taxon>
        <taxon>Embryophyta</taxon>
        <taxon>Tracheophyta</taxon>
        <taxon>Spermatophyta</taxon>
        <taxon>Magnoliopsida</taxon>
        <taxon>Liliopsida</taxon>
        <taxon>Poales</taxon>
        <taxon>Poaceae</taxon>
        <taxon>BOP clade</taxon>
        <taxon>Pooideae</taxon>
        <taxon>Triticodae</taxon>
        <taxon>Triticeae</taxon>
        <taxon>Triticinae</taxon>
        <taxon>Aegilops</taxon>
    </lineage>
</organism>
<dbReference type="Pfam" id="PF21647">
    <property type="entry name" value="DUF6857"/>
    <property type="match status" value="2"/>
</dbReference>
<feature type="compositionally biased region" description="Low complexity" evidence="1">
    <location>
        <begin position="62"/>
        <end position="73"/>
    </location>
</feature>
<dbReference type="PANTHER" id="PTHR31928">
    <property type="entry name" value="EXPRESSED PROTEIN"/>
    <property type="match status" value="1"/>
</dbReference>
<dbReference type="InterPro" id="IPR010341">
    <property type="entry name" value="DUF936_pln"/>
</dbReference>
<dbReference type="Proteomes" id="UP000015105">
    <property type="component" value="Chromosome 5D"/>
</dbReference>
<name>A0A453LBZ5_AEGTS</name>
<protein>
    <recommendedName>
        <fullName evidence="2">DUF6857 domain-containing protein</fullName>
    </recommendedName>
</protein>
<dbReference type="Gramene" id="AET5Gv20705100.5">
    <property type="protein sequence ID" value="AET5Gv20705100.5"/>
    <property type="gene ID" value="AET5Gv20705100"/>
</dbReference>
<evidence type="ECO:0000256" key="1">
    <source>
        <dbReference type="SAM" id="MobiDB-lite"/>
    </source>
</evidence>
<dbReference type="AlphaFoldDB" id="A0A453LBZ5"/>
<evidence type="ECO:0000313" key="4">
    <source>
        <dbReference type="Proteomes" id="UP000015105"/>
    </source>
</evidence>
<proteinExistence type="predicted"/>
<evidence type="ECO:0000313" key="3">
    <source>
        <dbReference type="EnsemblPlants" id="AET5Gv20705100.5"/>
    </source>
</evidence>
<accession>A0A453LBZ5</accession>
<reference evidence="3" key="3">
    <citation type="journal article" date="2017" name="Nature">
        <title>Genome sequence of the progenitor of the wheat D genome Aegilops tauschii.</title>
        <authorList>
            <person name="Luo M.C."/>
            <person name="Gu Y.Q."/>
            <person name="Puiu D."/>
            <person name="Wang H."/>
            <person name="Twardziok S.O."/>
            <person name="Deal K.R."/>
            <person name="Huo N."/>
            <person name="Zhu T."/>
            <person name="Wang L."/>
            <person name="Wang Y."/>
            <person name="McGuire P.E."/>
            <person name="Liu S."/>
            <person name="Long H."/>
            <person name="Ramasamy R.K."/>
            <person name="Rodriguez J.C."/>
            <person name="Van S.L."/>
            <person name="Yuan L."/>
            <person name="Wang Z."/>
            <person name="Xia Z."/>
            <person name="Xiao L."/>
            <person name="Anderson O.D."/>
            <person name="Ouyang S."/>
            <person name="Liang Y."/>
            <person name="Zimin A.V."/>
            <person name="Pertea G."/>
            <person name="Qi P."/>
            <person name="Bennetzen J.L."/>
            <person name="Dai X."/>
            <person name="Dawson M.W."/>
            <person name="Muller H.G."/>
            <person name="Kugler K."/>
            <person name="Rivarola-Duarte L."/>
            <person name="Spannagl M."/>
            <person name="Mayer K.F.X."/>
            <person name="Lu F.H."/>
            <person name="Bevan M.W."/>
            <person name="Leroy P."/>
            <person name="Li P."/>
            <person name="You F.M."/>
            <person name="Sun Q."/>
            <person name="Liu Z."/>
            <person name="Lyons E."/>
            <person name="Wicker T."/>
            <person name="Salzberg S.L."/>
            <person name="Devos K.M."/>
            <person name="Dvorak J."/>
        </authorList>
    </citation>
    <scope>NUCLEOTIDE SEQUENCE [LARGE SCALE GENOMIC DNA]</scope>
    <source>
        <strain evidence="3">cv. AL8/78</strain>
    </source>
</reference>
<feature type="region of interest" description="Disordered" evidence="1">
    <location>
        <begin position="143"/>
        <end position="170"/>
    </location>
</feature>
<keyword evidence="4" id="KW-1185">Reference proteome</keyword>
<feature type="region of interest" description="Disordered" evidence="1">
    <location>
        <begin position="41"/>
        <end position="75"/>
    </location>
</feature>
<reference evidence="4" key="1">
    <citation type="journal article" date="2014" name="Science">
        <title>Ancient hybridizations among the ancestral genomes of bread wheat.</title>
        <authorList>
            <consortium name="International Wheat Genome Sequencing Consortium,"/>
            <person name="Marcussen T."/>
            <person name="Sandve S.R."/>
            <person name="Heier L."/>
            <person name="Spannagl M."/>
            <person name="Pfeifer M."/>
            <person name="Jakobsen K.S."/>
            <person name="Wulff B.B."/>
            <person name="Steuernagel B."/>
            <person name="Mayer K.F."/>
            <person name="Olsen O.A."/>
        </authorList>
    </citation>
    <scope>NUCLEOTIDE SEQUENCE [LARGE SCALE GENOMIC DNA]</scope>
    <source>
        <strain evidence="4">cv. AL8/78</strain>
    </source>
</reference>